<feature type="domain" description="PI-PLC Y-box" evidence="4">
    <location>
        <begin position="338"/>
        <end position="451"/>
    </location>
</feature>
<dbReference type="GO" id="GO:0004435">
    <property type="term" value="F:phosphatidylinositol-4,5-bisphosphate phospholipase C activity"/>
    <property type="evidence" value="ECO:0007669"/>
    <property type="project" value="UniProtKB-EC"/>
</dbReference>
<dbReference type="Pfam" id="PF00168">
    <property type="entry name" value="C2"/>
    <property type="match status" value="1"/>
</dbReference>
<dbReference type="InterPro" id="IPR001711">
    <property type="entry name" value="PLipase_C_Pinositol-sp_Y"/>
</dbReference>
<name>A0AAN6RRN9_9PEZI</name>
<dbReference type="SUPFAM" id="SSF51695">
    <property type="entry name" value="PLC-like phosphodiesterases"/>
    <property type="match status" value="1"/>
</dbReference>
<dbReference type="Gene3D" id="3.20.20.190">
    <property type="entry name" value="Phosphatidylinositol (PI) phosphodiesterase"/>
    <property type="match status" value="1"/>
</dbReference>
<feature type="region of interest" description="Disordered" evidence="3">
    <location>
        <begin position="305"/>
        <end position="330"/>
    </location>
</feature>
<evidence type="ECO:0000256" key="3">
    <source>
        <dbReference type="SAM" id="MobiDB-lite"/>
    </source>
</evidence>
<dbReference type="GO" id="GO:0051209">
    <property type="term" value="P:release of sequestered calcium ion into cytosol"/>
    <property type="evidence" value="ECO:0007669"/>
    <property type="project" value="TreeGrafter"/>
</dbReference>
<organism evidence="5 6">
    <name type="scientific">Staphylotrichum tortipilum</name>
    <dbReference type="NCBI Taxonomy" id="2831512"/>
    <lineage>
        <taxon>Eukaryota</taxon>
        <taxon>Fungi</taxon>
        <taxon>Dikarya</taxon>
        <taxon>Ascomycota</taxon>
        <taxon>Pezizomycotina</taxon>
        <taxon>Sordariomycetes</taxon>
        <taxon>Sordariomycetidae</taxon>
        <taxon>Sordariales</taxon>
        <taxon>Chaetomiaceae</taxon>
        <taxon>Staphylotrichum</taxon>
    </lineage>
</organism>
<dbReference type="InterPro" id="IPR001192">
    <property type="entry name" value="PI-PLC_fam"/>
</dbReference>
<dbReference type="SUPFAM" id="SSF49562">
    <property type="entry name" value="C2 domain (Calcium/lipid-binding domain, CaLB)"/>
    <property type="match status" value="1"/>
</dbReference>
<evidence type="ECO:0000313" key="5">
    <source>
        <dbReference type="EMBL" id="KAK3900500.1"/>
    </source>
</evidence>
<dbReference type="InterPro" id="IPR035892">
    <property type="entry name" value="C2_domain_sf"/>
</dbReference>
<dbReference type="Pfam" id="PF00388">
    <property type="entry name" value="PI-PLC-X"/>
    <property type="match status" value="1"/>
</dbReference>
<gene>
    <name evidence="5" type="ORF">C8A05DRAFT_17198</name>
</gene>
<reference evidence="5" key="2">
    <citation type="submission" date="2023-05" db="EMBL/GenBank/DDBJ databases">
        <authorList>
            <consortium name="Lawrence Berkeley National Laboratory"/>
            <person name="Steindorff A."/>
            <person name="Hensen N."/>
            <person name="Bonometti L."/>
            <person name="Westerberg I."/>
            <person name="Brannstrom I.O."/>
            <person name="Guillou S."/>
            <person name="Cros-Aarteil S."/>
            <person name="Calhoun S."/>
            <person name="Haridas S."/>
            <person name="Kuo A."/>
            <person name="Mondo S."/>
            <person name="Pangilinan J."/>
            <person name="Riley R."/>
            <person name="Labutti K."/>
            <person name="Andreopoulos B."/>
            <person name="Lipzen A."/>
            <person name="Chen C."/>
            <person name="Yanf M."/>
            <person name="Daum C."/>
            <person name="Ng V."/>
            <person name="Clum A."/>
            <person name="Ohm R."/>
            <person name="Martin F."/>
            <person name="Silar P."/>
            <person name="Natvig D."/>
            <person name="Lalanne C."/>
            <person name="Gautier V."/>
            <person name="Ament-Velasquez S.L."/>
            <person name="Kruys A."/>
            <person name="Hutchinson M.I."/>
            <person name="Powell A.J."/>
            <person name="Barry K."/>
            <person name="Miller A.N."/>
            <person name="Grigoriev I.V."/>
            <person name="Debuchy R."/>
            <person name="Gladieux P."/>
            <person name="Thoren M.H."/>
            <person name="Johannesson H."/>
        </authorList>
    </citation>
    <scope>NUCLEOTIDE SEQUENCE</scope>
    <source>
        <strain evidence="5">CBS 103.79</strain>
    </source>
</reference>
<feature type="compositionally biased region" description="Low complexity" evidence="3">
    <location>
        <begin position="315"/>
        <end position="328"/>
    </location>
</feature>
<evidence type="ECO:0000259" key="4">
    <source>
        <dbReference type="PROSITE" id="PS50008"/>
    </source>
</evidence>
<dbReference type="GO" id="GO:0048015">
    <property type="term" value="P:phosphatidylinositol-mediated signaling"/>
    <property type="evidence" value="ECO:0007669"/>
    <property type="project" value="TreeGrafter"/>
</dbReference>
<dbReference type="PRINTS" id="PR00390">
    <property type="entry name" value="PHPHLIPASEC"/>
</dbReference>
<dbReference type="PROSITE" id="PS50007">
    <property type="entry name" value="PIPLC_X_DOMAIN"/>
    <property type="match status" value="1"/>
</dbReference>
<dbReference type="SMART" id="SM00148">
    <property type="entry name" value="PLCXc"/>
    <property type="match status" value="1"/>
</dbReference>
<accession>A0AAN6RRN9</accession>
<keyword evidence="2" id="KW-0442">Lipid degradation</keyword>
<keyword evidence="1" id="KW-0807">Transducer</keyword>
<dbReference type="InterPro" id="IPR000909">
    <property type="entry name" value="PLipase_C_PInositol-sp_X_dom"/>
</dbReference>
<feature type="region of interest" description="Disordered" evidence="3">
    <location>
        <begin position="163"/>
        <end position="214"/>
    </location>
</feature>
<proteinExistence type="predicted"/>
<keyword evidence="2" id="KW-0378">Hydrolase</keyword>
<comment type="caution">
    <text evidence="5">The sequence shown here is derived from an EMBL/GenBank/DDBJ whole genome shotgun (WGS) entry which is preliminary data.</text>
</comment>
<comment type="catalytic activity">
    <reaction evidence="2">
        <text>a 1,2-diacyl-sn-glycero-3-phospho-(1D-myo-inositol-4,5-bisphosphate) + H2O = 1D-myo-inositol 1,4,5-trisphosphate + a 1,2-diacyl-sn-glycerol + H(+)</text>
        <dbReference type="Rhea" id="RHEA:33179"/>
        <dbReference type="ChEBI" id="CHEBI:15377"/>
        <dbReference type="ChEBI" id="CHEBI:15378"/>
        <dbReference type="ChEBI" id="CHEBI:17815"/>
        <dbReference type="ChEBI" id="CHEBI:58456"/>
        <dbReference type="ChEBI" id="CHEBI:203600"/>
        <dbReference type="EC" id="3.1.4.11"/>
    </reaction>
</comment>
<sequence>MAAATTLVIGGPPPPPNDSHQAGGGVSGKLHGIRTFNEAVLGNLQQIYKSHVGTDGTWSPEKVAAFLRDEQHDTDGERALHLADGKPWDLAAFLKYMSSSTTHAVAAPKEEDLSWPLSNYFISSSHNTYLTGNQLSSDSSVEAYYNVLLRGCRCVEIDVWDGKDSDEESDTSDSSDDEGARPPKKRTAPATATATTPAPVAAPDSQLKKPVSPKEPVVVHGRTLTTRVLFREVCRVIKENAFVVADTPLIISLEVHCEQEQQETMVTIIKETWGEFLLPEPKGDIAHLPNPAELRRKIIVKVKYTPPPAPKKAETTPSPSPAGDAGAPKSNSKIIHGLSKLGIYTRGVSFNNLEQAEAKWPTHVFSLKQPTVEDVHKKSAGDLFKHNRHYMMRTYPGGIRIDSSNFDPISMWRKGVQIVALNWQNWDEGMMLNEGMFATTGGYVLKPEGYRSTPADAPPVKCYTMDLSIKVLAAQYLTPPPGDAATSFRPYVKVEVHTEKPGERHGTAPSSPSPSPAPLAADPRDKKGEYKRQTKARKGCDPDFKGEELRFQAVPGVVPELSFVRFQVKNDEFGPNSLALWACVRVDRLRRGTRFMHLIDREGVETEGALLVQVDVKFT</sequence>
<feature type="region of interest" description="Disordered" evidence="3">
    <location>
        <begin position="1"/>
        <end position="28"/>
    </location>
</feature>
<evidence type="ECO:0000313" key="6">
    <source>
        <dbReference type="Proteomes" id="UP001303889"/>
    </source>
</evidence>
<evidence type="ECO:0000256" key="1">
    <source>
        <dbReference type="ARBA" id="ARBA00023224"/>
    </source>
</evidence>
<dbReference type="Gene3D" id="2.60.40.150">
    <property type="entry name" value="C2 domain"/>
    <property type="match status" value="1"/>
</dbReference>
<keyword evidence="6" id="KW-1185">Reference proteome</keyword>
<dbReference type="InterPro" id="IPR017946">
    <property type="entry name" value="PLC-like_Pdiesterase_TIM-brl"/>
</dbReference>
<dbReference type="PANTHER" id="PTHR10336:SF82">
    <property type="entry name" value="PHOSPHOINOSITIDE PHOSPHOLIPASE C"/>
    <property type="match status" value="1"/>
</dbReference>
<dbReference type="Pfam" id="PF23617">
    <property type="entry name" value="EF-hand_15"/>
    <property type="match status" value="1"/>
</dbReference>
<dbReference type="Proteomes" id="UP001303889">
    <property type="component" value="Unassembled WGS sequence"/>
</dbReference>
<dbReference type="GO" id="GO:0016042">
    <property type="term" value="P:lipid catabolic process"/>
    <property type="evidence" value="ECO:0007669"/>
    <property type="project" value="UniProtKB-KW"/>
</dbReference>
<feature type="compositionally biased region" description="Acidic residues" evidence="3">
    <location>
        <begin position="164"/>
        <end position="177"/>
    </location>
</feature>
<dbReference type="AlphaFoldDB" id="A0AAN6RRN9"/>
<dbReference type="CDD" id="cd08598">
    <property type="entry name" value="PI-PLC1c_yeast"/>
    <property type="match status" value="1"/>
</dbReference>
<protein>
    <recommendedName>
        <fullName evidence="2">Phosphoinositide phospholipase C</fullName>
        <ecNumber evidence="2">3.1.4.11</ecNumber>
    </recommendedName>
</protein>
<feature type="region of interest" description="Disordered" evidence="3">
    <location>
        <begin position="498"/>
        <end position="541"/>
    </location>
</feature>
<reference evidence="5" key="1">
    <citation type="journal article" date="2023" name="Mol. Phylogenet. Evol.">
        <title>Genome-scale phylogeny and comparative genomics of the fungal order Sordariales.</title>
        <authorList>
            <person name="Hensen N."/>
            <person name="Bonometti L."/>
            <person name="Westerberg I."/>
            <person name="Brannstrom I.O."/>
            <person name="Guillou S."/>
            <person name="Cros-Aarteil S."/>
            <person name="Calhoun S."/>
            <person name="Haridas S."/>
            <person name="Kuo A."/>
            <person name="Mondo S."/>
            <person name="Pangilinan J."/>
            <person name="Riley R."/>
            <person name="LaButti K."/>
            <person name="Andreopoulos B."/>
            <person name="Lipzen A."/>
            <person name="Chen C."/>
            <person name="Yan M."/>
            <person name="Daum C."/>
            <person name="Ng V."/>
            <person name="Clum A."/>
            <person name="Steindorff A."/>
            <person name="Ohm R.A."/>
            <person name="Martin F."/>
            <person name="Silar P."/>
            <person name="Natvig D.O."/>
            <person name="Lalanne C."/>
            <person name="Gautier V."/>
            <person name="Ament-Velasquez S.L."/>
            <person name="Kruys A."/>
            <person name="Hutchinson M.I."/>
            <person name="Powell A.J."/>
            <person name="Barry K."/>
            <person name="Miller A.N."/>
            <person name="Grigoriev I.V."/>
            <person name="Debuchy R."/>
            <person name="Gladieux P."/>
            <person name="Hiltunen Thoren M."/>
            <person name="Johannesson H."/>
        </authorList>
    </citation>
    <scope>NUCLEOTIDE SEQUENCE</scope>
    <source>
        <strain evidence="5">CBS 103.79</strain>
    </source>
</reference>
<dbReference type="SMART" id="SM00239">
    <property type="entry name" value="C2"/>
    <property type="match status" value="1"/>
</dbReference>
<feature type="compositionally biased region" description="Basic and acidic residues" evidence="3">
    <location>
        <begin position="522"/>
        <end position="541"/>
    </location>
</feature>
<evidence type="ECO:0000256" key="2">
    <source>
        <dbReference type="RuleBase" id="RU361133"/>
    </source>
</evidence>
<dbReference type="SMART" id="SM00149">
    <property type="entry name" value="PLCYc"/>
    <property type="match status" value="1"/>
</dbReference>
<dbReference type="InterPro" id="IPR056584">
    <property type="entry name" value="EF-hand_15"/>
</dbReference>
<dbReference type="EMBL" id="MU855665">
    <property type="protein sequence ID" value="KAK3900500.1"/>
    <property type="molecule type" value="Genomic_DNA"/>
</dbReference>
<dbReference type="EC" id="3.1.4.11" evidence="2"/>
<dbReference type="PROSITE" id="PS50008">
    <property type="entry name" value="PIPLC_Y_DOMAIN"/>
    <property type="match status" value="1"/>
</dbReference>
<dbReference type="Pfam" id="PF00387">
    <property type="entry name" value="PI-PLC-Y"/>
    <property type="match status" value="1"/>
</dbReference>
<keyword evidence="2" id="KW-0443">Lipid metabolism</keyword>
<dbReference type="PANTHER" id="PTHR10336">
    <property type="entry name" value="PHOSPHOINOSITIDE-SPECIFIC PHOSPHOLIPASE C FAMILY PROTEIN"/>
    <property type="match status" value="1"/>
</dbReference>
<feature type="compositionally biased region" description="Low complexity" evidence="3">
    <location>
        <begin position="188"/>
        <end position="214"/>
    </location>
</feature>
<dbReference type="CDD" id="cd00275">
    <property type="entry name" value="C2_PLC_like"/>
    <property type="match status" value="1"/>
</dbReference>
<dbReference type="InterPro" id="IPR000008">
    <property type="entry name" value="C2_dom"/>
</dbReference>